<dbReference type="PROSITE" id="PS00166">
    <property type="entry name" value="ENOYL_COA_HYDRATASE"/>
    <property type="match status" value="1"/>
</dbReference>
<dbReference type="PANTHER" id="PTHR43802">
    <property type="entry name" value="ENOYL-COA HYDRATASE"/>
    <property type="match status" value="1"/>
</dbReference>
<dbReference type="Gene3D" id="1.10.12.10">
    <property type="entry name" value="Lyase 2-enoyl-coa Hydratase, Chain A, domain 2"/>
    <property type="match status" value="1"/>
</dbReference>
<evidence type="ECO:0000256" key="10">
    <source>
        <dbReference type="RuleBase" id="RU003707"/>
    </source>
</evidence>
<dbReference type="InterPro" id="IPR001753">
    <property type="entry name" value="Enoyl-CoA_hydra/iso"/>
</dbReference>
<evidence type="ECO:0000256" key="7">
    <source>
        <dbReference type="ARBA" id="ARBA00023717"/>
    </source>
</evidence>
<dbReference type="Gene3D" id="3.90.226.10">
    <property type="entry name" value="2-enoyl-CoA Hydratase, Chain A, domain 1"/>
    <property type="match status" value="1"/>
</dbReference>
<comment type="catalytic activity">
    <reaction evidence="6">
        <text>a (3S)-3-hydroxyacyl-CoA = a (2E)-enoyl-CoA + H2O</text>
        <dbReference type="Rhea" id="RHEA:16105"/>
        <dbReference type="ChEBI" id="CHEBI:15377"/>
        <dbReference type="ChEBI" id="CHEBI:57318"/>
        <dbReference type="ChEBI" id="CHEBI:58856"/>
        <dbReference type="EC" id="4.2.1.17"/>
    </reaction>
</comment>
<dbReference type="EMBL" id="VCQU01000004">
    <property type="protein sequence ID" value="NMN95868.1"/>
    <property type="molecule type" value="Genomic_DNA"/>
</dbReference>
<keyword evidence="5" id="KW-0456">Lyase</keyword>
<dbReference type="RefSeq" id="WP_169587244.1">
    <property type="nucleotide sequence ID" value="NZ_VCQU01000004.1"/>
</dbReference>
<evidence type="ECO:0000256" key="2">
    <source>
        <dbReference type="ARBA" id="ARBA00005254"/>
    </source>
</evidence>
<dbReference type="InterPro" id="IPR029045">
    <property type="entry name" value="ClpP/crotonase-like_dom_sf"/>
</dbReference>
<comment type="similarity">
    <text evidence="2 10">Belongs to the enoyl-CoA hydratase/isomerase family.</text>
</comment>
<evidence type="ECO:0000256" key="5">
    <source>
        <dbReference type="ARBA" id="ARBA00023239"/>
    </source>
</evidence>
<dbReference type="GO" id="GO:0006631">
    <property type="term" value="P:fatty acid metabolic process"/>
    <property type="evidence" value="ECO:0007669"/>
    <property type="project" value="UniProtKB-KW"/>
</dbReference>
<dbReference type="EC" id="4.2.1.17" evidence="3"/>
<keyword evidence="4" id="KW-0443">Lipid metabolism</keyword>
<comment type="caution">
    <text evidence="12">The sequence shown here is derived from an EMBL/GenBank/DDBJ whole genome shotgun (WGS) entry which is preliminary data.</text>
</comment>
<evidence type="ECO:0000256" key="6">
    <source>
        <dbReference type="ARBA" id="ARBA00023709"/>
    </source>
</evidence>
<reference evidence="12 13" key="2">
    <citation type="submission" date="2020-06" db="EMBL/GenBank/DDBJ databases">
        <title>Antribacter stalactiti gen. nov., sp. nov., a new member of the family Nacardiaceae isolated from a cave.</title>
        <authorList>
            <person name="Kim I.S."/>
        </authorList>
    </citation>
    <scope>NUCLEOTIDE SEQUENCE [LARGE SCALE GENOMIC DNA]</scope>
    <source>
        <strain evidence="12 13">YC2-7</strain>
    </source>
</reference>
<dbReference type="InterPro" id="IPR014748">
    <property type="entry name" value="Enoyl-CoA_hydra_C"/>
</dbReference>
<comment type="catalytic activity">
    <reaction evidence="7">
        <text>a 4-saturated-(3S)-3-hydroxyacyl-CoA = a (3E)-enoyl-CoA + H2O</text>
        <dbReference type="Rhea" id="RHEA:20724"/>
        <dbReference type="ChEBI" id="CHEBI:15377"/>
        <dbReference type="ChEBI" id="CHEBI:58521"/>
        <dbReference type="ChEBI" id="CHEBI:137480"/>
        <dbReference type="EC" id="4.2.1.17"/>
    </reaction>
</comment>
<evidence type="ECO:0000256" key="4">
    <source>
        <dbReference type="ARBA" id="ARBA00022832"/>
    </source>
</evidence>
<protein>
    <recommendedName>
        <fullName evidence="8">Probable enoyl-CoA hydratase EchA17</fullName>
        <ecNumber evidence="3">4.2.1.17</ecNumber>
    </recommendedName>
    <alternativeName>
        <fullName evidence="9">Probable enoyl-CoA hydratase echA17</fullName>
    </alternativeName>
</protein>
<keyword evidence="4" id="KW-0276">Fatty acid metabolism</keyword>
<dbReference type="GO" id="GO:0004300">
    <property type="term" value="F:enoyl-CoA hydratase activity"/>
    <property type="evidence" value="ECO:0007669"/>
    <property type="project" value="UniProtKB-EC"/>
</dbReference>
<evidence type="ECO:0000256" key="3">
    <source>
        <dbReference type="ARBA" id="ARBA00012076"/>
    </source>
</evidence>
<dbReference type="FunFam" id="3.90.226.10:FF:000009">
    <property type="entry name" value="Carnitinyl-CoA dehydratase"/>
    <property type="match status" value="1"/>
</dbReference>
<name>A0A848KE26_9NOCA</name>
<dbReference type="CDD" id="cd06558">
    <property type="entry name" value="crotonase-like"/>
    <property type="match status" value="1"/>
</dbReference>
<keyword evidence="13" id="KW-1185">Reference proteome</keyword>
<organism evidence="12 13">
    <name type="scientific">Antrihabitans stalactiti</name>
    <dbReference type="NCBI Taxonomy" id="2584121"/>
    <lineage>
        <taxon>Bacteria</taxon>
        <taxon>Bacillati</taxon>
        <taxon>Actinomycetota</taxon>
        <taxon>Actinomycetes</taxon>
        <taxon>Mycobacteriales</taxon>
        <taxon>Nocardiaceae</taxon>
        <taxon>Antrihabitans</taxon>
    </lineage>
</organism>
<feature type="compositionally biased region" description="Basic and acidic residues" evidence="11">
    <location>
        <begin position="244"/>
        <end position="264"/>
    </location>
</feature>
<comment type="function">
    <text evidence="1">Could possibly oxidize fatty acids using specific components.</text>
</comment>
<evidence type="ECO:0000313" key="13">
    <source>
        <dbReference type="Proteomes" id="UP000535543"/>
    </source>
</evidence>
<sequence length="264" mass="28106">MAQPNEEQPAFLRKHGTIAIITLNRPHAMNAVNAAMSIALQDAVDEFIADPELRVGILTGAGKAFCAGADLKELAAGRSLIGPDQKERGFGGIMQKLLDKPLIAAINGYALGGGTEFVLACDLAVMSDTATLGLPEVRHGIIAAGGGLLRLSHRIPLAIALEATLTGSPISPEAALQWGLVNRVVPHDQVLDAAMQLAEKIARNAPLAVQASKRVVYHGATQSDWEPEAWAFSNAEVRTIMKTADAKEGPRSFAEKRKPRWEGR</sequence>
<proteinExistence type="inferred from homology"/>
<reference evidence="12 13" key="1">
    <citation type="submission" date="2019-05" db="EMBL/GenBank/DDBJ databases">
        <authorList>
            <person name="Lee S.D."/>
        </authorList>
    </citation>
    <scope>NUCLEOTIDE SEQUENCE [LARGE SCALE GENOMIC DNA]</scope>
    <source>
        <strain evidence="12 13">YC2-7</strain>
    </source>
</reference>
<dbReference type="AlphaFoldDB" id="A0A848KE26"/>
<dbReference type="InterPro" id="IPR018376">
    <property type="entry name" value="Enoyl-CoA_hyd/isom_CS"/>
</dbReference>
<gene>
    <name evidence="12" type="ORF">FGL95_12575</name>
</gene>
<feature type="region of interest" description="Disordered" evidence="11">
    <location>
        <begin position="243"/>
        <end position="264"/>
    </location>
</feature>
<dbReference type="Pfam" id="PF00378">
    <property type="entry name" value="ECH_1"/>
    <property type="match status" value="1"/>
</dbReference>
<evidence type="ECO:0000313" key="12">
    <source>
        <dbReference type="EMBL" id="NMN95868.1"/>
    </source>
</evidence>
<evidence type="ECO:0000256" key="1">
    <source>
        <dbReference type="ARBA" id="ARBA00002994"/>
    </source>
</evidence>
<dbReference type="SUPFAM" id="SSF52096">
    <property type="entry name" value="ClpP/crotonase"/>
    <property type="match status" value="1"/>
</dbReference>
<accession>A0A848KE26</accession>
<dbReference type="Proteomes" id="UP000535543">
    <property type="component" value="Unassembled WGS sequence"/>
</dbReference>
<evidence type="ECO:0000256" key="9">
    <source>
        <dbReference type="ARBA" id="ARBA00073436"/>
    </source>
</evidence>
<evidence type="ECO:0000256" key="11">
    <source>
        <dbReference type="SAM" id="MobiDB-lite"/>
    </source>
</evidence>
<dbReference type="NCBIfam" id="NF006100">
    <property type="entry name" value="PRK08252.1"/>
    <property type="match status" value="1"/>
</dbReference>
<evidence type="ECO:0000256" key="8">
    <source>
        <dbReference type="ARBA" id="ARBA00039456"/>
    </source>
</evidence>
<dbReference type="PANTHER" id="PTHR43802:SF1">
    <property type="entry name" value="IP11341P-RELATED"/>
    <property type="match status" value="1"/>
</dbReference>